<comment type="similarity">
    <text evidence="6 15">In the C-terminal section; belongs to the PRA-PH family.</text>
</comment>
<comment type="similarity">
    <text evidence="7 15">In the N-terminal section; belongs to the PRA-CH family.</text>
</comment>
<evidence type="ECO:0000256" key="15">
    <source>
        <dbReference type="HAMAP-Rule" id="MF_01019"/>
    </source>
</evidence>
<dbReference type="GO" id="GO:0004636">
    <property type="term" value="F:phosphoribosyl-ATP diphosphatase activity"/>
    <property type="evidence" value="ECO:0007669"/>
    <property type="project" value="UniProtKB-UniRule"/>
</dbReference>
<keyword evidence="13 15" id="KW-0368">Histidine biosynthesis</keyword>
<dbReference type="PANTHER" id="PTHR42945">
    <property type="entry name" value="HISTIDINE BIOSYNTHESIS BIFUNCTIONAL PROTEIN"/>
    <property type="match status" value="1"/>
</dbReference>
<dbReference type="GO" id="GO:0004635">
    <property type="term" value="F:phosphoribosyl-AMP cyclohydrolase activity"/>
    <property type="evidence" value="ECO:0007669"/>
    <property type="project" value="UniProtKB-UniRule"/>
</dbReference>
<comment type="pathway">
    <text evidence="5 15">Amino-acid biosynthesis; L-histidine biosynthesis; L-histidine from 5-phospho-alpha-D-ribose 1-diphosphate: step 2/9.</text>
</comment>
<dbReference type="InterPro" id="IPR002496">
    <property type="entry name" value="PRib_AMP_CycHydrolase_dom"/>
</dbReference>
<dbReference type="GO" id="GO:0005737">
    <property type="term" value="C:cytoplasm"/>
    <property type="evidence" value="ECO:0007669"/>
    <property type="project" value="UniProtKB-SubCell"/>
</dbReference>
<feature type="domain" description="Phosphoribosyl-AMP cyclohydrolase" evidence="16">
    <location>
        <begin position="30"/>
        <end position="103"/>
    </location>
</feature>
<dbReference type="InterPro" id="IPR038019">
    <property type="entry name" value="PRib_AMP_CycHydrolase_sf"/>
</dbReference>
<evidence type="ECO:0000256" key="3">
    <source>
        <dbReference type="ARBA" id="ARBA00004496"/>
    </source>
</evidence>
<reference evidence="17 18" key="1">
    <citation type="submission" date="2018-07" db="EMBL/GenBank/DDBJ databases">
        <title>Genomic Encyclopedia of Type Strains, Phase IV (KMG-IV): sequencing the most valuable type-strain genomes for metagenomic binning, comparative biology and taxonomic classification.</title>
        <authorList>
            <person name="Goeker M."/>
        </authorList>
    </citation>
    <scope>NUCLEOTIDE SEQUENCE [LARGE SCALE GENOMIC DNA]</scope>
    <source>
        <strain evidence="17 18">DSM 27016</strain>
    </source>
</reference>
<dbReference type="HAMAP" id="MF_01020">
    <property type="entry name" value="HisE"/>
    <property type="match status" value="1"/>
</dbReference>
<dbReference type="UniPathway" id="UPA00031">
    <property type="reaction ID" value="UER00007"/>
</dbReference>
<organism evidence="17 18">
    <name type="scientific">Anaerobacterium chartisolvens</name>
    <dbReference type="NCBI Taxonomy" id="1297424"/>
    <lineage>
        <taxon>Bacteria</taxon>
        <taxon>Bacillati</taxon>
        <taxon>Bacillota</taxon>
        <taxon>Clostridia</taxon>
        <taxon>Eubacteriales</taxon>
        <taxon>Oscillospiraceae</taxon>
        <taxon>Anaerobacterium</taxon>
    </lineage>
</organism>
<dbReference type="EC" id="3.6.1.31" evidence="15"/>
<comment type="catalytic activity">
    <reaction evidence="2 15">
        <text>1-(5-phospho-beta-D-ribosyl)-ATP + H2O = 1-(5-phospho-beta-D-ribosyl)-5'-AMP + diphosphate + H(+)</text>
        <dbReference type="Rhea" id="RHEA:22828"/>
        <dbReference type="ChEBI" id="CHEBI:15377"/>
        <dbReference type="ChEBI" id="CHEBI:15378"/>
        <dbReference type="ChEBI" id="CHEBI:33019"/>
        <dbReference type="ChEBI" id="CHEBI:59457"/>
        <dbReference type="ChEBI" id="CHEBI:73183"/>
        <dbReference type="EC" id="3.6.1.31"/>
    </reaction>
</comment>
<dbReference type="FunFam" id="3.10.20.810:FF:000001">
    <property type="entry name" value="Histidine biosynthesis bifunctional protein HisIE"/>
    <property type="match status" value="1"/>
</dbReference>
<accession>A0A369AHR2</accession>
<dbReference type="GO" id="GO:0000105">
    <property type="term" value="P:L-histidine biosynthetic process"/>
    <property type="evidence" value="ECO:0007669"/>
    <property type="project" value="UniProtKB-UniRule"/>
</dbReference>
<keyword evidence="9 15" id="KW-0028">Amino-acid biosynthesis</keyword>
<dbReference type="GO" id="GO:0005524">
    <property type="term" value="F:ATP binding"/>
    <property type="evidence" value="ECO:0007669"/>
    <property type="project" value="UniProtKB-KW"/>
</dbReference>
<sequence length="232" mass="26469">MNNLFNDLKFDDRGLIPVVTQDNRTDEVLMLAYMNREALEKTLETGTVHYWSRSRQKLWLKGETSGHFQYVRSISYDCDGDTILIKAEQKGAACHTGHHSCFYRKLDFEAISGGTVPKEEKQSQPDTVQHNIIGEDDDKDLSKILKEVYNIVVDRKANPKEGSYTNYLFQKGLDKILKKVGEEAAEVIIASKNPDSGNIKCEIADLMYHLCVLMVEKEVGMEDVFDELKGRR</sequence>
<evidence type="ECO:0000256" key="8">
    <source>
        <dbReference type="ARBA" id="ARBA00022490"/>
    </source>
</evidence>
<dbReference type="RefSeq" id="WP_114300111.1">
    <property type="nucleotide sequence ID" value="NZ_QPJT01000040.1"/>
</dbReference>
<keyword evidence="12 15" id="KW-0067">ATP-binding</keyword>
<evidence type="ECO:0000256" key="13">
    <source>
        <dbReference type="ARBA" id="ARBA00023102"/>
    </source>
</evidence>
<dbReference type="InterPro" id="IPR023019">
    <property type="entry name" value="His_synth_HisIE"/>
</dbReference>
<dbReference type="NCBIfam" id="TIGR03188">
    <property type="entry name" value="histidine_hisI"/>
    <property type="match status" value="1"/>
</dbReference>
<dbReference type="HAMAP" id="MF_01021">
    <property type="entry name" value="HisI"/>
    <property type="match status" value="1"/>
</dbReference>
<evidence type="ECO:0000256" key="12">
    <source>
        <dbReference type="ARBA" id="ARBA00022840"/>
    </source>
</evidence>
<comment type="caution">
    <text evidence="17">The sequence shown here is derived from an EMBL/GenBank/DDBJ whole genome shotgun (WGS) entry which is preliminary data.</text>
</comment>
<comment type="pathway">
    <text evidence="4 15">Amino-acid biosynthesis; L-histidine biosynthesis; L-histidine from 5-phospho-alpha-D-ribose 1-diphosphate: step 3/9.</text>
</comment>
<dbReference type="OrthoDB" id="9795769at2"/>
<evidence type="ECO:0000256" key="10">
    <source>
        <dbReference type="ARBA" id="ARBA00022741"/>
    </source>
</evidence>
<comment type="subcellular location">
    <subcellularLocation>
        <location evidence="3 15">Cytoplasm</location>
    </subcellularLocation>
</comment>
<dbReference type="NCBIfam" id="NF000768">
    <property type="entry name" value="PRK00051.1"/>
    <property type="match status" value="1"/>
</dbReference>
<evidence type="ECO:0000256" key="6">
    <source>
        <dbReference type="ARBA" id="ARBA00007731"/>
    </source>
</evidence>
<dbReference type="Pfam" id="PF01502">
    <property type="entry name" value="PRA-CH"/>
    <property type="match status" value="1"/>
</dbReference>
<dbReference type="Gene3D" id="1.10.287.1080">
    <property type="entry name" value="MazG-like"/>
    <property type="match status" value="1"/>
</dbReference>
<evidence type="ECO:0000256" key="9">
    <source>
        <dbReference type="ARBA" id="ARBA00022605"/>
    </source>
</evidence>
<evidence type="ECO:0000256" key="11">
    <source>
        <dbReference type="ARBA" id="ARBA00022801"/>
    </source>
</evidence>
<name>A0A369AHR2_9FIRM</name>
<dbReference type="SUPFAM" id="SSF101386">
    <property type="entry name" value="all-alpha NTP pyrophosphatases"/>
    <property type="match status" value="1"/>
</dbReference>
<evidence type="ECO:0000256" key="5">
    <source>
        <dbReference type="ARBA" id="ARBA00005204"/>
    </source>
</evidence>
<dbReference type="Gene3D" id="3.10.20.810">
    <property type="entry name" value="Phosphoribosyl-AMP cyclohydrolase"/>
    <property type="match status" value="1"/>
</dbReference>
<dbReference type="NCBIfam" id="NF002747">
    <property type="entry name" value="PRK02759.1"/>
    <property type="match status" value="1"/>
</dbReference>
<keyword evidence="14 15" id="KW-0511">Multifunctional enzyme</keyword>
<comment type="catalytic activity">
    <reaction evidence="1 15">
        <text>1-(5-phospho-beta-D-ribosyl)-5'-AMP + H2O = 1-(5-phospho-beta-D-ribosyl)-5-[(5-phospho-beta-D-ribosylamino)methylideneamino]imidazole-4-carboxamide</text>
        <dbReference type="Rhea" id="RHEA:20049"/>
        <dbReference type="ChEBI" id="CHEBI:15377"/>
        <dbReference type="ChEBI" id="CHEBI:58435"/>
        <dbReference type="ChEBI" id="CHEBI:59457"/>
        <dbReference type="EC" id="3.5.4.19"/>
    </reaction>
</comment>
<dbReference type="Pfam" id="PF01503">
    <property type="entry name" value="PRA-PH"/>
    <property type="match status" value="1"/>
</dbReference>
<keyword evidence="8 15" id="KW-0963">Cytoplasm</keyword>
<dbReference type="InterPro" id="IPR008179">
    <property type="entry name" value="HisE"/>
</dbReference>
<dbReference type="AlphaFoldDB" id="A0A369AHR2"/>
<keyword evidence="11 15" id="KW-0378">Hydrolase</keyword>
<dbReference type="Proteomes" id="UP000253034">
    <property type="component" value="Unassembled WGS sequence"/>
</dbReference>
<dbReference type="CDD" id="cd11534">
    <property type="entry name" value="NTP-PPase_HisIE_like"/>
    <property type="match status" value="1"/>
</dbReference>
<dbReference type="InterPro" id="IPR021130">
    <property type="entry name" value="PRib-ATP_PPHydrolase-like"/>
</dbReference>
<evidence type="ECO:0000313" key="18">
    <source>
        <dbReference type="Proteomes" id="UP000253034"/>
    </source>
</evidence>
<dbReference type="PANTHER" id="PTHR42945:SF1">
    <property type="entry name" value="HISTIDINE BIOSYNTHESIS BIFUNCTIONAL PROTEIN HIS7"/>
    <property type="match status" value="1"/>
</dbReference>
<feature type="region of interest" description="Phosphoribosyl-AMP cyclohydrolase" evidence="15">
    <location>
        <begin position="1"/>
        <end position="144"/>
    </location>
</feature>
<dbReference type="InterPro" id="IPR026660">
    <property type="entry name" value="PRA-CH"/>
</dbReference>
<evidence type="ECO:0000256" key="7">
    <source>
        <dbReference type="ARBA" id="ARBA00008299"/>
    </source>
</evidence>
<proteinExistence type="inferred from homology"/>
<dbReference type="HAMAP" id="MF_01019">
    <property type="entry name" value="HisIE"/>
    <property type="match status" value="1"/>
</dbReference>
<evidence type="ECO:0000256" key="1">
    <source>
        <dbReference type="ARBA" id="ARBA00000024"/>
    </source>
</evidence>
<dbReference type="SUPFAM" id="SSF141734">
    <property type="entry name" value="HisI-like"/>
    <property type="match status" value="1"/>
</dbReference>
<dbReference type="EMBL" id="QPJT01000040">
    <property type="protein sequence ID" value="RCX08909.1"/>
    <property type="molecule type" value="Genomic_DNA"/>
</dbReference>
<keyword evidence="18" id="KW-1185">Reference proteome</keyword>
<protein>
    <recommendedName>
        <fullName evidence="15">Histidine biosynthesis bifunctional protein HisIE</fullName>
    </recommendedName>
    <domain>
        <recommendedName>
            <fullName evidence="15">Phosphoribosyl-AMP cyclohydrolase</fullName>
            <shortName evidence="15">PRA-CH</shortName>
            <ecNumber evidence="15">3.5.4.19</ecNumber>
        </recommendedName>
    </domain>
    <domain>
        <recommendedName>
            <fullName evidence="15">Phosphoribosyl-ATP pyrophosphatase</fullName>
            <shortName evidence="15">PRA-PH</shortName>
            <ecNumber evidence="15">3.6.1.31</ecNumber>
        </recommendedName>
    </domain>
</protein>
<evidence type="ECO:0000256" key="4">
    <source>
        <dbReference type="ARBA" id="ARBA00005169"/>
    </source>
</evidence>
<evidence type="ECO:0000259" key="16">
    <source>
        <dbReference type="Pfam" id="PF01502"/>
    </source>
</evidence>
<feature type="region of interest" description="Phosphoribosyl-ATP pyrophosphohydrolase" evidence="15">
    <location>
        <begin position="145"/>
        <end position="232"/>
    </location>
</feature>
<evidence type="ECO:0000256" key="2">
    <source>
        <dbReference type="ARBA" id="ARBA00001460"/>
    </source>
</evidence>
<keyword evidence="10 15" id="KW-0547">Nucleotide-binding</keyword>
<gene>
    <name evidence="15" type="primary">hisI</name>
    <name evidence="15" type="synonym">hisIE</name>
    <name evidence="17" type="ORF">DFR58_14020</name>
</gene>
<evidence type="ECO:0000256" key="14">
    <source>
        <dbReference type="ARBA" id="ARBA00023268"/>
    </source>
</evidence>
<evidence type="ECO:0000313" key="17">
    <source>
        <dbReference type="EMBL" id="RCX08909.1"/>
    </source>
</evidence>
<dbReference type="EC" id="3.5.4.19" evidence="15"/>